<dbReference type="GO" id="GO:0005886">
    <property type="term" value="C:plasma membrane"/>
    <property type="evidence" value="ECO:0007669"/>
    <property type="project" value="UniProtKB-SubCell"/>
</dbReference>
<comment type="similarity">
    <text evidence="7">Belongs to the binding-protein-dependent transport system permease family.</text>
</comment>
<dbReference type="AlphaFoldDB" id="A0A095T4X7"/>
<evidence type="ECO:0000256" key="3">
    <source>
        <dbReference type="ARBA" id="ARBA00022519"/>
    </source>
</evidence>
<dbReference type="PROSITE" id="PS50928">
    <property type="entry name" value="ABC_TM1"/>
    <property type="match status" value="1"/>
</dbReference>
<feature type="domain" description="ABC transmembrane type-1" evidence="8">
    <location>
        <begin position="31"/>
        <end position="210"/>
    </location>
</feature>
<protein>
    <submittedName>
        <fullName evidence="9">ABC transporter permease</fullName>
    </submittedName>
</protein>
<evidence type="ECO:0000256" key="5">
    <source>
        <dbReference type="ARBA" id="ARBA00022989"/>
    </source>
</evidence>
<keyword evidence="6 7" id="KW-0472">Membrane</keyword>
<keyword evidence="5 7" id="KW-1133">Transmembrane helix</keyword>
<keyword evidence="3" id="KW-0997">Cell inner membrane</keyword>
<evidence type="ECO:0000256" key="6">
    <source>
        <dbReference type="ARBA" id="ARBA00023136"/>
    </source>
</evidence>
<keyword evidence="3" id="KW-1003">Cell membrane</keyword>
<evidence type="ECO:0000313" key="10">
    <source>
        <dbReference type="Proteomes" id="UP000029577"/>
    </source>
</evidence>
<keyword evidence="10" id="KW-1185">Reference proteome</keyword>
<organism evidence="9 10">
    <name type="scientific">Tatumella morbirosei</name>
    <dbReference type="NCBI Taxonomy" id="642227"/>
    <lineage>
        <taxon>Bacteria</taxon>
        <taxon>Pseudomonadati</taxon>
        <taxon>Pseudomonadota</taxon>
        <taxon>Gammaproteobacteria</taxon>
        <taxon>Enterobacterales</taxon>
        <taxon>Erwiniaceae</taxon>
        <taxon>Tatumella</taxon>
    </lineage>
</organism>
<dbReference type="Pfam" id="PF00528">
    <property type="entry name" value="BPD_transp_1"/>
    <property type="match status" value="1"/>
</dbReference>
<comment type="subcellular location">
    <subcellularLocation>
        <location evidence="1">Cell inner membrane</location>
        <topology evidence="1">Multi-pass membrane protein</topology>
    </subcellularLocation>
    <subcellularLocation>
        <location evidence="7">Cell membrane</location>
        <topology evidence="7">Multi-pass membrane protein</topology>
    </subcellularLocation>
</comment>
<dbReference type="GO" id="GO:0031460">
    <property type="term" value="P:glycine betaine transport"/>
    <property type="evidence" value="ECO:0007669"/>
    <property type="project" value="TreeGrafter"/>
</dbReference>
<dbReference type="RefSeq" id="WP_038021132.1">
    <property type="nucleotide sequence ID" value="NZ_JPKR02000003.1"/>
</dbReference>
<accession>A0A095T4X7</accession>
<reference evidence="9" key="1">
    <citation type="submission" date="2014-12" db="EMBL/GenBank/DDBJ databases">
        <title>The draft genome of the Tatumella morbirosei type strain, LMG23360T isolated from pineapple rot.</title>
        <authorList>
            <person name="Smits T.H."/>
            <person name="Palmer M."/>
            <person name="Venter S.N."/>
            <person name="Duffy B."/>
            <person name="Steenkamp E.T."/>
            <person name="Chan W.Y."/>
            <person name="Coutinho T.A."/>
            <person name="Coetzee M.P."/>
            <person name="De Maayer P."/>
        </authorList>
    </citation>
    <scope>NUCLEOTIDE SEQUENCE [LARGE SCALE GENOMIC DNA]</scope>
    <source>
        <strain evidence="9">LMG 23360</strain>
    </source>
</reference>
<dbReference type="PANTHER" id="PTHR30177">
    <property type="entry name" value="GLYCINE BETAINE/L-PROLINE TRANSPORT SYSTEM PERMEASE PROTEIN PROW"/>
    <property type="match status" value="1"/>
</dbReference>
<evidence type="ECO:0000256" key="7">
    <source>
        <dbReference type="RuleBase" id="RU363032"/>
    </source>
</evidence>
<evidence type="ECO:0000313" key="9">
    <source>
        <dbReference type="EMBL" id="KGD71976.1"/>
    </source>
</evidence>
<dbReference type="eggNOG" id="COG1174">
    <property type="taxonomic scope" value="Bacteria"/>
</dbReference>
<sequence length="228" mass="24689">MEQIIATFIATFHWLTDAGHWTGDSGILQRIAEHGWYVSVSIVIATVIGVPAGIFLGYRPRLAFWFINLFNAGRAVPSLGLILLFILLIGFTDLPVFIALIAMSLPPIVTNTYAGIYHADKQLCDAARAMGMTGWQSLTGLRLPLAMPLIFSGFRTALLQLIATAVIAAYAGAGGLGRFLIDGLGQQDVPQIISGAFIVSVLAIICDLILLALRRLLFRHSTGYSFQQ</sequence>
<dbReference type="STRING" id="642227.HA49_14315"/>
<feature type="transmembrane region" description="Helical" evidence="7">
    <location>
        <begin position="192"/>
        <end position="213"/>
    </location>
</feature>
<dbReference type="SUPFAM" id="SSF161098">
    <property type="entry name" value="MetI-like"/>
    <property type="match status" value="1"/>
</dbReference>
<dbReference type="EMBL" id="JPKR02000003">
    <property type="protein sequence ID" value="KGD71976.1"/>
    <property type="molecule type" value="Genomic_DNA"/>
</dbReference>
<proteinExistence type="inferred from homology"/>
<evidence type="ECO:0000259" key="8">
    <source>
        <dbReference type="PROSITE" id="PS50928"/>
    </source>
</evidence>
<dbReference type="Gene3D" id="1.10.3720.10">
    <property type="entry name" value="MetI-like"/>
    <property type="match status" value="1"/>
</dbReference>
<dbReference type="CDD" id="cd06261">
    <property type="entry name" value="TM_PBP2"/>
    <property type="match status" value="1"/>
</dbReference>
<name>A0A095T4X7_9GAMM</name>
<evidence type="ECO:0000256" key="2">
    <source>
        <dbReference type="ARBA" id="ARBA00022448"/>
    </source>
</evidence>
<evidence type="ECO:0000256" key="4">
    <source>
        <dbReference type="ARBA" id="ARBA00022692"/>
    </source>
</evidence>
<dbReference type="InterPro" id="IPR035906">
    <property type="entry name" value="MetI-like_sf"/>
</dbReference>
<gene>
    <name evidence="9" type="ORF">HA49_14315</name>
</gene>
<feature type="transmembrane region" description="Helical" evidence="7">
    <location>
        <begin position="78"/>
        <end position="102"/>
    </location>
</feature>
<evidence type="ECO:0000256" key="1">
    <source>
        <dbReference type="ARBA" id="ARBA00004429"/>
    </source>
</evidence>
<dbReference type="Proteomes" id="UP000029577">
    <property type="component" value="Unassembled WGS sequence"/>
</dbReference>
<dbReference type="PANTHER" id="PTHR30177:SF33">
    <property type="entry name" value="POSSIBLE OSMOPROTECTANT (GLYCINE BETAINE_CARNITINE_CHOLINE_L-PROLINE) TRANSPORT INTEGRAL MEMBRANE PROTEIN ABC TRANSPORTER PROZ"/>
    <property type="match status" value="1"/>
</dbReference>
<feature type="transmembrane region" description="Helical" evidence="7">
    <location>
        <begin position="157"/>
        <end position="180"/>
    </location>
</feature>
<comment type="caution">
    <text evidence="9">The sequence shown here is derived from an EMBL/GenBank/DDBJ whole genome shotgun (WGS) entry which is preliminary data.</text>
</comment>
<dbReference type="InterPro" id="IPR000515">
    <property type="entry name" value="MetI-like"/>
</dbReference>
<feature type="transmembrane region" description="Helical" evidence="7">
    <location>
        <begin position="36"/>
        <end position="58"/>
    </location>
</feature>
<keyword evidence="4 7" id="KW-0812">Transmembrane</keyword>
<dbReference type="GO" id="GO:0055085">
    <property type="term" value="P:transmembrane transport"/>
    <property type="evidence" value="ECO:0007669"/>
    <property type="project" value="InterPro"/>
</dbReference>
<keyword evidence="2 7" id="KW-0813">Transport</keyword>
<dbReference type="InterPro" id="IPR051204">
    <property type="entry name" value="ABC_transp_perm/SBD"/>
</dbReference>